<dbReference type="GO" id="GO:0030170">
    <property type="term" value="F:pyridoxal phosphate binding"/>
    <property type="evidence" value="ECO:0007669"/>
    <property type="project" value="InterPro"/>
</dbReference>
<dbReference type="InterPro" id="IPR004839">
    <property type="entry name" value="Aminotransferase_I/II_large"/>
</dbReference>
<dbReference type="HOGENOM" id="CLU_017584_4_5_5"/>
<keyword evidence="7" id="KW-1185">Reference proteome</keyword>
<dbReference type="SUPFAM" id="SSF53383">
    <property type="entry name" value="PLP-dependent transferases"/>
    <property type="match status" value="1"/>
</dbReference>
<evidence type="ECO:0000259" key="5">
    <source>
        <dbReference type="Pfam" id="PF00155"/>
    </source>
</evidence>
<evidence type="ECO:0000256" key="2">
    <source>
        <dbReference type="ARBA" id="ARBA00022576"/>
    </source>
</evidence>
<reference evidence="6 7" key="1">
    <citation type="submission" date="2006-01" db="EMBL/GenBank/DDBJ databases">
        <title>Complete sequence of Rhodopseudomonas palustris HaA2.</title>
        <authorList>
            <consortium name="US DOE Joint Genome Institute"/>
            <person name="Copeland A."/>
            <person name="Lucas S."/>
            <person name="Lapidus A."/>
            <person name="Barry K."/>
            <person name="Detter J.C."/>
            <person name="Glavina T."/>
            <person name="Hammon N."/>
            <person name="Israni S."/>
            <person name="Pitluck S."/>
            <person name="Chain P."/>
            <person name="Malfatti S."/>
            <person name="Shin M."/>
            <person name="Vergez L."/>
            <person name="Schmutz J."/>
            <person name="Larimer F."/>
            <person name="Land M."/>
            <person name="Hauser L."/>
            <person name="Pelletier D.A."/>
            <person name="Kyrpides N."/>
            <person name="Anderson I."/>
            <person name="Oda Y."/>
            <person name="Harwood C.S."/>
            <person name="Richardson P."/>
        </authorList>
    </citation>
    <scope>NUCLEOTIDE SEQUENCE [LARGE SCALE GENOMIC DNA]</scope>
    <source>
        <strain evidence="6 7">HaA2</strain>
    </source>
</reference>
<dbReference type="InterPro" id="IPR050881">
    <property type="entry name" value="LL-DAP_aminotransferase"/>
</dbReference>
<gene>
    <name evidence="6" type="ordered locus">RPB_0376</name>
</gene>
<evidence type="ECO:0000256" key="1">
    <source>
        <dbReference type="ARBA" id="ARBA00001933"/>
    </source>
</evidence>
<dbReference type="Gene3D" id="3.90.1150.10">
    <property type="entry name" value="Aspartate Aminotransferase, domain 1"/>
    <property type="match status" value="1"/>
</dbReference>
<dbReference type="KEGG" id="rpb:RPB_0376"/>
<dbReference type="GO" id="GO:0008483">
    <property type="term" value="F:transaminase activity"/>
    <property type="evidence" value="ECO:0007669"/>
    <property type="project" value="UniProtKB-KW"/>
</dbReference>
<keyword evidence="3 4" id="KW-0808">Transferase</keyword>
<dbReference type="InterPro" id="IPR004838">
    <property type="entry name" value="NHTrfase_class1_PyrdxlP-BS"/>
</dbReference>
<feature type="domain" description="Aminotransferase class I/classII large" evidence="5">
    <location>
        <begin position="55"/>
        <end position="415"/>
    </location>
</feature>
<organism evidence="6 7">
    <name type="scientific">Rhodopseudomonas palustris (strain HaA2)</name>
    <dbReference type="NCBI Taxonomy" id="316058"/>
    <lineage>
        <taxon>Bacteria</taxon>
        <taxon>Pseudomonadati</taxon>
        <taxon>Pseudomonadota</taxon>
        <taxon>Alphaproteobacteria</taxon>
        <taxon>Hyphomicrobiales</taxon>
        <taxon>Nitrobacteraceae</taxon>
        <taxon>Rhodopseudomonas</taxon>
    </lineage>
</organism>
<accession>Q2J373</accession>
<protein>
    <recommendedName>
        <fullName evidence="4">Aminotransferase</fullName>
        <ecNumber evidence="4">2.6.1.-</ecNumber>
    </recommendedName>
</protein>
<name>Q2J373_RHOP2</name>
<dbReference type="PANTHER" id="PTHR42832">
    <property type="entry name" value="AMINO ACID AMINOTRANSFERASE"/>
    <property type="match status" value="1"/>
</dbReference>
<dbReference type="STRING" id="316058.RPB_0376"/>
<sequence>MRPGALQNWRFRMAVPASSASAHAVGSAHAAAGSERSPFARLTELLAPYQPGERLINLSVGEPQHPVPDFVGPVLARHTAEFGRYPMAKGIAPFRQAAAAWLTKRFALPRAPDPETQVLVLNGSREGLFLAAVAAARYVGPRDGTPAILMPNPFYPAYAAGARAAGCEAVFLPTNPANGFLPDLDALDAATLKRTVAIYIASPANPQGAVASTGYFAKLKALADRHGFLILADECYSEIYTRDAPGSALQAAGPDFRNIAVFQSLSKRSNLPGMRVGFVAGDADFLAAYHELRNVAAPQVPVPLQHVAVAAYADEAHVEENRRLYRLKFDLADQIIGARYGYQRPAGGFCLWLDVAAQGGDEAATINLFKHGGVRVIPGSYLARPQADGSNPGAGYIRVAMVQDSETTAEALHRLVRILE</sequence>
<dbReference type="EC" id="2.6.1.-" evidence="4"/>
<dbReference type="Pfam" id="PF00155">
    <property type="entry name" value="Aminotran_1_2"/>
    <property type="match status" value="1"/>
</dbReference>
<dbReference type="Gene3D" id="3.40.640.10">
    <property type="entry name" value="Type I PLP-dependent aspartate aminotransferase-like (Major domain)"/>
    <property type="match status" value="1"/>
</dbReference>
<dbReference type="PANTHER" id="PTHR42832:SF3">
    <property type="entry name" value="L-GLUTAMINE--4-(METHYLSULFANYL)-2-OXOBUTANOATE AMINOTRANSFERASE"/>
    <property type="match status" value="1"/>
</dbReference>
<dbReference type="PROSITE" id="PS00105">
    <property type="entry name" value="AA_TRANSFER_CLASS_1"/>
    <property type="match status" value="1"/>
</dbReference>
<proteinExistence type="inferred from homology"/>
<dbReference type="InterPro" id="IPR015422">
    <property type="entry name" value="PyrdxlP-dep_Trfase_small"/>
</dbReference>
<evidence type="ECO:0000313" key="7">
    <source>
        <dbReference type="Proteomes" id="UP000008809"/>
    </source>
</evidence>
<dbReference type="Proteomes" id="UP000008809">
    <property type="component" value="Chromosome"/>
</dbReference>
<dbReference type="CDD" id="cd00609">
    <property type="entry name" value="AAT_like"/>
    <property type="match status" value="1"/>
</dbReference>
<comment type="cofactor">
    <cofactor evidence="1 4">
        <name>pyridoxal 5'-phosphate</name>
        <dbReference type="ChEBI" id="CHEBI:597326"/>
    </cofactor>
</comment>
<dbReference type="EMBL" id="CP000250">
    <property type="protein sequence ID" value="ABD05087.1"/>
    <property type="molecule type" value="Genomic_DNA"/>
</dbReference>
<evidence type="ECO:0000256" key="4">
    <source>
        <dbReference type="RuleBase" id="RU000481"/>
    </source>
</evidence>
<evidence type="ECO:0000313" key="6">
    <source>
        <dbReference type="EMBL" id="ABD05087.1"/>
    </source>
</evidence>
<dbReference type="eggNOG" id="COG0436">
    <property type="taxonomic scope" value="Bacteria"/>
</dbReference>
<comment type="similarity">
    <text evidence="4">Belongs to the class-I pyridoxal-phosphate-dependent aminotransferase family.</text>
</comment>
<keyword evidence="2 4" id="KW-0032">Aminotransferase</keyword>
<dbReference type="AlphaFoldDB" id="Q2J373"/>
<dbReference type="InterPro" id="IPR015421">
    <property type="entry name" value="PyrdxlP-dep_Trfase_major"/>
</dbReference>
<dbReference type="InterPro" id="IPR015424">
    <property type="entry name" value="PyrdxlP-dep_Trfase"/>
</dbReference>
<evidence type="ECO:0000256" key="3">
    <source>
        <dbReference type="ARBA" id="ARBA00022679"/>
    </source>
</evidence>